<feature type="compositionally biased region" description="Low complexity" evidence="1">
    <location>
        <begin position="114"/>
        <end position="138"/>
    </location>
</feature>
<evidence type="ECO:0000313" key="3">
    <source>
        <dbReference type="EMBL" id="UWP85354.1"/>
    </source>
</evidence>
<accession>A0ABY5W801</accession>
<sequence>MHDTRSDPPRPEGLMTPAEFVAALAALRGWSGLTYRQLAAKARASGDVMPSSTIAAALSRPSLPRAELVAAFVRACGIDDDTTQRWLAARQRLAAAAAVPGPVPESATGSDIGSVTPVPATESPTEPTEPTVAMAPTAPTVAGPCGTGRPGHRGWYTITAATLLLVAVVVIALLLAGGRHPGEPTDGWYRIKPAHIEDRDLCLGEGRERNHHTDRPLAVQRPCAGVVPDTYLHRVGVGVYEIQWHDPVNGTGCLTVDEAFTGDGALVAPADCVGAAHQRFLLEAMDTPVRGAFRLRPVHSGLCIGILGGPADVDAGAEAVQTHCTGAADQQFLIRPAARAGR</sequence>
<feature type="region of interest" description="Disordered" evidence="1">
    <location>
        <begin position="100"/>
        <end position="138"/>
    </location>
</feature>
<name>A0ABY5W801_9ACTN</name>
<evidence type="ECO:0000256" key="2">
    <source>
        <dbReference type="SAM" id="Phobius"/>
    </source>
</evidence>
<evidence type="ECO:0000256" key="1">
    <source>
        <dbReference type="SAM" id="MobiDB-lite"/>
    </source>
</evidence>
<reference evidence="3" key="1">
    <citation type="submission" date="2021-04" db="EMBL/GenBank/DDBJ databases">
        <authorList>
            <person name="Hartkoorn R.C."/>
            <person name="Beaudoing E."/>
            <person name="Hot D."/>
        </authorList>
    </citation>
    <scope>NUCLEOTIDE SEQUENCE</scope>
    <source>
        <strain evidence="3">NRRL B-16292</strain>
    </source>
</reference>
<dbReference type="EMBL" id="CP073720">
    <property type="protein sequence ID" value="UWP85354.1"/>
    <property type="molecule type" value="Genomic_DNA"/>
</dbReference>
<organism evidence="3 4">
    <name type="scientific">Dactylosporangium fulvum</name>
    <dbReference type="NCBI Taxonomy" id="53359"/>
    <lineage>
        <taxon>Bacteria</taxon>
        <taxon>Bacillati</taxon>
        <taxon>Actinomycetota</taxon>
        <taxon>Actinomycetes</taxon>
        <taxon>Micromonosporales</taxon>
        <taxon>Micromonosporaceae</taxon>
        <taxon>Dactylosporangium</taxon>
    </lineage>
</organism>
<proteinExistence type="predicted"/>
<gene>
    <name evidence="3" type="ORF">Dfulv_14415</name>
</gene>
<dbReference type="InterPro" id="IPR035992">
    <property type="entry name" value="Ricin_B-like_lectins"/>
</dbReference>
<dbReference type="CDD" id="cd00161">
    <property type="entry name" value="beta-trefoil_Ricin-like"/>
    <property type="match status" value="1"/>
</dbReference>
<dbReference type="Pfam" id="PF13560">
    <property type="entry name" value="HTH_31"/>
    <property type="match status" value="1"/>
</dbReference>
<keyword evidence="4" id="KW-1185">Reference proteome</keyword>
<dbReference type="RefSeq" id="WP_259863457.1">
    <property type="nucleotide sequence ID" value="NZ_CP073720.1"/>
</dbReference>
<dbReference type="Proteomes" id="UP001059617">
    <property type="component" value="Chromosome"/>
</dbReference>
<keyword evidence="2" id="KW-0472">Membrane</keyword>
<reference evidence="3" key="2">
    <citation type="submission" date="2022-09" db="EMBL/GenBank/DDBJ databases">
        <title>Biosynthetic gene clusters of Dactylosporangioum fulvum.</title>
        <authorList>
            <person name="Caradec T."/>
        </authorList>
    </citation>
    <scope>NUCLEOTIDE SEQUENCE</scope>
    <source>
        <strain evidence="3">NRRL B-16292</strain>
    </source>
</reference>
<dbReference type="SUPFAM" id="SSF50370">
    <property type="entry name" value="Ricin B-like lectins"/>
    <property type="match status" value="1"/>
</dbReference>
<keyword evidence="2" id="KW-1133">Transmembrane helix</keyword>
<dbReference type="Gene3D" id="2.80.10.50">
    <property type="match status" value="1"/>
</dbReference>
<protein>
    <submittedName>
        <fullName evidence="3">XRE family transcriptional regulator</fullName>
    </submittedName>
</protein>
<keyword evidence="2" id="KW-0812">Transmembrane</keyword>
<evidence type="ECO:0000313" key="4">
    <source>
        <dbReference type="Proteomes" id="UP001059617"/>
    </source>
</evidence>
<feature type="transmembrane region" description="Helical" evidence="2">
    <location>
        <begin position="154"/>
        <end position="176"/>
    </location>
</feature>